<dbReference type="CDD" id="cd09022">
    <property type="entry name" value="Aldose_epim_Ec_YihR"/>
    <property type="match status" value="1"/>
</dbReference>
<dbReference type="AlphaFoldDB" id="A0A1R1L8D3"/>
<dbReference type="Pfam" id="PF01263">
    <property type="entry name" value="Aldose_epim"/>
    <property type="match status" value="1"/>
</dbReference>
<name>A0A1R1L8D3_9MICC</name>
<gene>
    <name evidence="1" type="ORF">BKD30_10430</name>
</gene>
<accession>A0A1R1L8D3</accession>
<dbReference type="GO" id="GO:0030246">
    <property type="term" value="F:carbohydrate binding"/>
    <property type="evidence" value="ECO:0007669"/>
    <property type="project" value="InterPro"/>
</dbReference>
<sequence>MSASTRPATGEQYEIAVGGTRAVITELAAGLRLFEVDGVALTETYDDDAIAPGAAGITLAPWPNRIAAGRWTQRLPDGGTRTQQLDITEPARGNAMHGLLRNTGYTPLEHRAESVTLSAGIYPQHGYPFHLIHEVHYAVSDDGSLHVRQRLTNRGSGTAPVALGAHPYLRVGDVPVADLTLRVDAATRLLADPRSLIPTGTAPVDGGEHDLRAGRRIGSLRMDSAYTDLALVDGEHRHDLRAPDGSGVQLRTGPECGYVHVFITDHTPGLGLAVALEPMSAPANAFNSGDGLRRLAPGEELTISWGLRRLPA</sequence>
<dbReference type="Proteomes" id="UP000187085">
    <property type="component" value="Unassembled WGS sequence"/>
</dbReference>
<dbReference type="InterPro" id="IPR014718">
    <property type="entry name" value="GH-type_carb-bd"/>
</dbReference>
<dbReference type="EMBL" id="MRDE01000068">
    <property type="protein sequence ID" value="OMH23795.1"/>
    <property type="molecule type" value="Genomic_DNA"/>
</dbReference>
<dbReference type="GO" id="GO:0016853">
    <property type="term" value="F:isomerase activity"/>
    <property type="evidence" value="ECO:0007669"/>
    <property type="project" value="InterPro"/>
</dbReference>
<comment type="caution">
    <text evidence="1">The sequence shown here is derived from an EMBL/GenBank/DDBJ whole genome shotgun (WGS) entry which is preliminary data.</text>
</comment>
<organism evidence="1 2">
    <name type="scientific">Tersicoccus phoenicis</name>
    <dbReference type="NCBI Taxonomy" id="554083"/>
    <lineage>
        <taxon>Bacteria</taxon>
        <taxon>Bacillati</taxon>
        <taxon>Actinomycetota</taxon>
        <taxon>Actinomycetes</taxon>
        <taxon>Micrococcales</taxon>
        <taxon>Micrococcaceae</taxon>
        <taxon>Tersicoccus</taxon>
    </lineage>
</organism>
<dbReference type="InterPro" id="IPR011013">
    <property type="entry name" value="Gal_mutarotase_sf_dom"/>
</dbReference>
<dbReference type="OrthoDB" id="4739604at2"/>
<dbReference type="GO" id="GO:0005975">
    <property type="term" value="P:carbohydrate metabolic process"/>
    <property type="evidence" value="ECO:0007669"/>
    <property type="project" value="InterPro"/>
</dbReference>
<keyword evidence="2" id="KW-1185">Reference proteome</keyword>
<protein>
    <submittedName>
        <fullName evidence="1">Aldose epimerase</fullName>
    </submittedName>
</protein>
<reference evidence="1 2" key="1">
    <citation type="submission" date="2016-12" db="EMBL/GenBank/DDBJ databases">
        <title>Draft genome of Tersicoccus phoenicis 1P05MA.</title>
        <authorList>
            <person name="Nakajima Y."/>
            <person name="Yoshizawa S."/>
            <person name="Nakamura K."/>
            <person name="Ogura Y."/>
            <person name="Hayashi T."/>
            <person name="Kogure K."/>
        </authorList>
    </citation>
    <scope>NUCLEOTIDE SEQUENCE [LARGE SCALE GENOMIC DNA]</scope>
    <source>
        <strain evidence="1 2">1p05MA</strain>
    </source>
</reference>
<dbReference type="SUPFAM" id="SSF74650">
    <property type="entry name" value="Galactose mutarotase-like"/>
    <property type="match status" value="1"/>
</dbReference>
<dbReference type="InterPro" id="IPR037480">
    <property type="entry name" value="YihR-like"/>
</dbReference>
<evidence type="ECO:0000313" key="1">
    <source>
        <dbReference type="EMBL" id="OMH23795.1"/>
    </source>
</evidence>
<dbReference type="STRING" id="554083.BKD30_10430"/>
<proteinExistence type="predicted"/>
<evidence type="ECO:0000313" key="2">
    <source>
        <dbReference type="Proteomes" id="UP000187085"/>
    </source>
</evidence>
<dbReference type="Gene3D" id="2.70.98.10">
    <property type="match status" value="1"/>
</dbReference>
<dbReference type="InterPro" id="IPR008183">
    <property type="entry name" value="Aldose_1/G6P_1-epimerase"/>
</dbReference>
<dbReference type="RefSeq" id="WP_076704493.1">
    <property type="nucleotide sequence ID" value="NZ_MRDE01000068.1"/>
</dbReference>